<evidence type="ECO:0000313" key="2">
    <source>
        <dbReference type="Proteomes" id="UP000187313"/>
    </source>
</evidence>
<dbReference type="Proteomes" id="UP000187313">
    <property type="component" value="Unassembled WGS sequence"/>
</dbReference>
<reference evidence="1 2" key="1">
    <citation type="submission" date="2016-10" db="EMBL/GenBank/DDBJ databases">
        <title>Paenibacillus species isolates.</title>
        <authorList>
            <person name="Beno S.M."/>
        </authorList>
    </citation>
    <scope>NUCLEOTIDE SEQUENCE [LARGE SCALE GENOMIC DNA]</scope>
    <source>
        <strain evidence="1 2">FSL R5-0923</strain>
    </source>
</reference>
<dbReference type="EMBL" id="MPTD01000015">
    <property type="protein sequence ID" value="OMD48536.1"/>
    <property type="molecule type" value="Genomic_DNA"/>
</dbReference>
<sequence length="80" mass="8835">MPAVNTLAGFYSTTGIGSLQAKQFERTDNMLICRKSIRRKDGTIVTAAQLGLKAICFEVTDEQHQAYLDKKKNEKADKAG</sequence>
<comment type="caution">
    <text evidence="1">The sequence shown here is derived from an EMBL/GenBank/DDBJ whole genome shotgun (WGS) entry which is preliminary data.</text>
</comment>
<protein>
    <submittedName>
        <fullName evidence="1">Uncharacterized protein</fullName>
    </submittedName>
</protein>
<proteinExistence type="predicted"/>
<keyword evidence="2" id="KW-1185">Reference proteome</keyword>
<name>A0ABX3HFR8_9BACL</name>
<organism evidence="1 2">
    <name type="scientific">Paenibacillus odorifer</name>
    <dbReference type="NCBI Taxonomy" id="189426"/>
    <lineage>
        <taxon>Bacteria</taxon>
        <taxon>Bacillati</taxon>
        <taxon>Bacillota</taxon>
        <taxon>Bacilli</taxon>
        <taxon>Bacillales</taxon>
        <taxon>Paenibacillaceae</taxon>
        <taxon>Paenibacillus</taxon>
    </lineage>
</organism>
<evidence type="ECO:0000313" key="1">
    <source>
        <dbReference type="EMBL" id="OMD48536.1"/>
    </source>
</evidence>
<gene>
    <name evidence="1" type="ORF">BSK51_21635</name>
</gene>
<accession>A0ABX3HFR8</accession>